<dbReference type="HOGENOM" id="CLU_801160_0_0_9"/>
<feature type="domain" description="Periplasmic binding protein" evidence="5">
    <location>
        <begin position="62"/>
        <end position="293"/>
    </location>
</feature>
<feature type="chain" id="PRO_5038498103" description="Periplasmic binding protein domain-containing protein" evidence="4">
    <location>
        <begin position="22"/>
        <end position="346"/>
    </location>
</feature>
<evidence type="ECO:0000256" key="2">
    <source>
        <dbReference type="ARBA" id="ARBA00007639"/>
    </source>
</evidence>
<organism evidence="6 7">
    <name type="scientific">Hungatella hathewayi WAL-18680</name>
    <dbReference type="NCBI Taxonomy" id="742737"/>
    <lineage>
        <taxon>Bacteria</taxon>
        <taxon>Bacillati</taxon>
        <taxon>Bacillota</taxon>
        <taxon>Clostridia</taxon>
        <taxon>Lachnospirales</taxon>
        <taxon>Lachnospiraceae</taxon>
        <taxon>Hungatella</taxon>
    </lineage>
</organism>
<protein>
    <recommendedName>
        <fullName evidence="5">Periplasmic binding protein domain-containing protein</fullName>
    </recommendedName>
</protein>
<evidence type="ECO:0000313" key="7">
    <source>
        <dbReference type="Proteomes" id="UP000005384"/>
    </source>
</evidence>
<dbReference type="InterPro" id="IPR025997">
    <property type="entry name" value="SBP_2_dom"/>
</dbReference>
<comment type="similarity">
    <text evidence="2">Belongs to the bacterial solute-binding protein 2 family.</text>
</comment>
<feature type="signal peptide" evidence="4">
    <location>
        <begin position="1"/>
        <end position="21"/>
    </location>
</feature>
<feature type="compositionally biased region" description="Polar residues" evidence="3">
    <location>
        <begin position="26"/>
        <end position="53"/>
    </location>
</feature>
<dbReference type="GO" id="GO:0030246">
    <property type="term" value="F:carbohydrate binding"/>
    <property type="evidence" value="ECO:0007669"/>
    <property type="project" value="TreeGrafter"/>
</dbReference>
<dbReference type="PATRIC" id="fig|742737.3.peg.1590"/>
<evidence type="ECO:0000256" key="1">
    <source>
        <dbReference type="ARBA" id="ARBA00004196"/>
    </source>
</evidence>
<dbReference type="EMBL" id="ADLN01000020">
    <property type="protein sequence ID" value="EHI60439.1"/>
    <property type="molecule type" value="Genomic_DNA"/>
</dbReference>
<comment type="subcellular location">
    <subcellularLocation>
        <location evidence="1">Cell envelope</location>
    </subcellularLocation>
</comment>
<gene>
    <name evidence="6" type="ORF">HMPREF9473_01570</name>
</gene>
<accession>G5IDJ3</accession>
<sequence>MKKFMTAVMTMGMVAALTACSLEGPGSSSTSVADTTAKTGTAESDSGTTVQENGKTEKSGKIGMLAGSLGYDFQLQMNNGIKRAAEENGYEYMVYDYNFDAEAMLTGMDVLASSGVGAYYALYASPESAASFIAEHKDIGVLTQGMPVEGGQAQTKNDYSQLANQFVDSLDNYVKEHEIKEGEIAALWLEICENEDSEYFAAKEEMKGIITAWGEKNGFTFTTEFFPKDDEEAANYTAQILNGQPNVKFVFAFNNGFAIAAANEIAAARTDTTDYFVFSSEGDSETFRLINDSANPLRGCAYMNIEESGYKVGLQLINWVKNGVMEDVVNTKELVDDRNVADYLSK</sequence>
<dbReference type="RefSeq" id="WP_006779556.1">
    <property type="nucleotide sequence ID" value="NZ_CP040506.1"/>
</dbReference>
<comment type="caution">
    <text evidence="6">The sequence shown here is derived from an EMBL/GenBank/DDBJ whole genome shotgun (WGS) entry which is preliminary data.</text>
</comment>
<reference evidence="6 7" key="1">
    <citation type="submission" date="2011-08" db="EMBL/GenBank/DDBJ databases">
        <title>The Genome Sequence of Clostridium hathewayi WAL-18680.</title>
        <authorList>
            <consortium name="The Broad Institute Genome Sequencing Platform"/>
            <person name="Earl A."/>
            <person name="Ward D."/>
            <person name="Feldgarden M."/>
            <person name="Gevers D."/>
            <person name="Finegold S.M."/>
            <person name="Summanen P.H."/>
            <person name="Molitoris D.R."/>
            <person name="Song M."/>
            <person name="Daigneault M."/>
            <person name="Allen-Vercoe E."/>
            <person name="Young S.K."/>
            <person name="Zeng Q."/>
            <person name="Gargeya S."/>
            <person name="Fitzgerald M."/>
            <person name="Haas B."/>
            <person name="Abouelleil A."/>
            <person name="Alvarado L."/>
            <person name="Arachchi H.M."/>
            <person name="Berlin A."/>
            <person name="Brown A."/>
            <person name="Chapman S.B."/>
            <person name="Chen Z."/>
            <person name="Dunbar C."/>
            <person name="Freedman E."/>
            <person name="Gearin G."/>
            <person name="Gellesch M."/>
            <person name="Goldberg J."/>
            <person name="Griggs A."/>
            <person name="Gujja S."/>
            <person name="Heiman D."/>
            <person name="Howarth C."/>
            <person name="Larson L."/>
            <person name="Lui A."/>
            <person name="MacDonald P.J.P."/>
            <person name="Montmayeur A."/>
            <person name="Murphy C."/>
            <person name="Neiman D."/>
            <person name="Pearson M."/>
            <person name="Priest M."/>
            <person name="Roberts A."/>
            <person name="Saif S."/>
            <person name="Shea T."/>
            <person name="Shenoy N."/>
            <person name="Sisk P."/>
            <person name="Stolte C."/>
            <person name="Sykes S."/>
            <person name="Wortman J."/>
            <person name="Nusbaum C."/>
            <person name="Birren B."/>
        </authorList>
    </citation>
    <scope>NUCLEOTIDE SEQUENCE [LARGE SCALE GENOMIC DNA]</scope>
    <source>
        <strain evidence="6 7">WAL-18680</strain>
    </source>
</reference>
<dbReference type="Proteomes" id="UP000005384">
    <property type="component" value="Unassembled WGS sequence"/>
</dbReference>
<dbReference type="PANTHER" id="PTHR30036">
    <property type="entry name" value="D-XYLOSE-BINDING PERIPLASMIC PROTEIN"/>
    <property type="match status" value="1"/>
</dbReference>
<feature type="region of interest" description="Disordered" evidence="3">
    <location>
        <begin position="24"/>
        <end position="58"/>
    </location>
</feature>
<evidence type="ECO:0000259" key="5">
    <source>
        <dbReference type="Pfam" id="PF13407"/>
    </source>
</evidence>
<dbReference type="PANTHER" id="PTHR30036:SF7">
    <property type="entry name" value="ABC TRANSPORTER PERIPLASMIC-BINDING PROTEIN YPHF"/>
    <property type="match status" value="1"/>
</dbReference>
<dbReference type="Gene3D" id="3.40.50.2300">
    <property type="match status" value="2"/>
</dbReference>
<proteinExistence type="inferred from homology"/>
<evidence type="ECO:0000313" key="6">
    <source>
        <dbReference type="EMBL" id="EHI60439.1"/>
    </source>
</evidence>
<dbReference type="GO" id="GO:0030288">
    <property type="term" value="C:outer membrane-bounded periplasmic space"/>
    <property type="evidence" value="ECO:0007669"/>
    <property type="project" value="TreeGrafter"/>
</dbReference>
<dbReference type="Pfam" id="PF13407">
    <property type="entry name" value="Peripla_BP_4"/>
    <property type="match status" value="1"/>
</dbReference>
<name>G5IDJ3_9FIRM</name>
<dbReference type="SUPFAM" id="SSF53822">
    <property type="entry name" value="Periplasmic binding protein-like I"/>
    <property type="match status" value="1"/>
</dbReference>
<dbReference type="InterPro" id="IPR028082">
    <property type="entry name" value="Peripla_BP_I"/>
</dbReference>
<dbReference type="InterPro" id="IPR050555">
    <property type="entry name" value="Bact_Solute-Bind_Prot2"/>
</dbReference>
<evidence type="ECO:0000256" key="4">
    <source>
        <dbReference type="SAM" id="SignalP"/>
    </source>
</evidence>
<evidence type="ECO:0000256" key="3">
    <source>
        <dbReference type="SAM" id="MobiDB-lite"/>
    </source>
</evidence>
<keyword evidence="4" id="KW-0732">Signal</keyword>
<keyword evidence="7" id="KW-1185">Reference proteome</keyword>
<dbReference type="PROSITE" id="PS51257">
    <property type="entry name" value="PROKAR_LIPOPROTEIN"/>
    <property type="match status" value="1"/>
</dbReference>
<dbReference type="AlphaFoldDB" id="G5IDJ3"/>